<dbReference type="Gene3D" id="3.40.50.720">
    <property type="entry name" value="NAD(P)-binding Rossmann-like Domain"/>
    <property type="match status" value="1"/>
</dbReference>
<dbReference type="AlphaFoldDB" id="A0A485PBY1"/>
<accession>A0A485PBY1</accession>
<protein>
    <submittedName>
        <fullName evidence="3">Dehydrogenase reductase (Sdr family) x-linked</fullName>
    </submittedName>
</protein>
<dbReference type="PANTHER" id="PTHR24320:SF264">
    <property type="entry name" value="DEHYDROGENASE_REDUCTASE SDR FAMILY MEMBER ON CHROMOSOME X"/>
    <property type="match status" value="1"/>
</dbReference>
<evidence type="ECO:0000313" key="3">
    <source>
        <dbReference type="EMBL" id="VFV43675.1"/>
    </source>
</evidence>
<evidence type="ECO:0000256" key="1">
    <source>
        <dbReference type="ARBA" id="ARBA00006484"/>
    </source>
</evidence>
<dbReference type="InterPro" id="IPR002347">
    <property type="entry name" value="SDR_fam"/>
</dbReference>
<dbReference type="GO" id="GO:0010508">
    <property type="term" value="P:positive regulation of autophagy"/>
    <property type="evidence" value="ECO:0007669"/>
    <property type="project" value="TreeGrafter"/>
</dbReference>
<dbReference type="PRINTS" id="PR00081">
    <property type="entry name" value="GDHRDH"/>
</dbReference>
<sequence>MSAFHVAQCIVFPPQPDRVAIVTGGTDGIGYATVKQLARLGMHVIIAGNNDSKAQDVVQRLKEETSNDKVEFLYCDLASLTSIRQFVQKFQKKKIPLHVLVNNGESW</sequence>
<dbReference type="Pfam" id="PF00106">
    <property type="entry name" value="adh_short"/>
    <property type="match status" value="1"/>
</dbReference>
<dbReference type="GO" id="GO:0005576">
    <property type="term" value="C:extracellular region"/>
    <property type="evidence" value="ECO:0007669"/>
    <property type="project" value="TreeGrafter"/>
</dbReference>
<evidence type="ECO:0000256" key="2">
    <source>
        <dbReference type="ARBA" id="ARBA00023002"/>
    </source>
</evidence>
<dbReference type="GO" id="GO:0016491">
    <property type="term" value="F:oxidoreductase activity"/>
    <property type="evidence" value="ECO:0007669"/>
    <property type="project" value="UniProtKB-KW"/>
</dbReference>
<dbReference type="InterPro" id="IPR036291">
    <property type="entry name" value="NAD(P)-bd_dom_sf"/>
</dbReference>
<keyword evidence="4" id="KW-1185">Reference proteome</keyword>
<gene>
    <name evidence="3" type="ORF">LYPA_23C005731</name>
</gene>
<reference evidence="3 4" key="1">
    <citation type="submission" date="2019-01" db="EMBL/GenBank/DDBJ databases">
        <authorList>
            <person name="Alioto T."/>
            <person name="Alioto T."/>
        </authorList>
    </citation>
    <scope>NUCLEOTIDE SEQUENCE [LARGE SCALE GENOMIC DNA]</scope>
</reference>
<dbReference type="SUPFAM" id="SSF51735">
    <property type="entry name" value="NAD(P)-binding Rossmann-fold domains"/>
    <property type="match status" value="1"/>
</dbReference>
<dbReference type="PANTHER" id="PTHR24320">
    <property type="entry name" value="RETINOL DEHYDROGENASE"/>
    <property type="match status" value="1"/>
</dbReference>
<name>A0A485PBY1_LYNPA</name>
<organism evidence="3 4">
    <name type="scientific">Lynx pardinus</name>
    <name type="common">Iberian lynx</name>
    <name type="synonym">Felis pardina</name>
    <dbReference type="NCBI Taxonomy" id="191816"/>
    <lineage>
        <taxon>Eukaryota</taxon>
        <taxon>Metazoa</taxon>
        <taxon>Chordata</taxon>
        <taxon>Craniata</taxon>
        <taxon>Vertebrata</taxon>
        <taxon>Euteleostomi</taxon>
        <taxon>Mammalia</taxon>
        <taxon>Eutheria</taxon>
        <taxon>Laurasiatheria</taxon>
        <taxon>Carnivora</taxon>
        <taxon>Feliformia</taxon>
        <taxon>Felidae</taxon>
        <taxon>Felinae</taxon>
        <taxon>Lynx</taxon>
    </lineage>
</organism>
<evidence type="ECO:0000313" key="4">
    <source>
        <dbReference type="Proteomes" id="UP000386466"/>
    </source>
</evidence>
<dbReference type="EMBL" id="CAAGRJ010034241">
    <property type="protein sequence ID" value="VFV43675.1"/>
    <property type="molecule type" value="Genomic_DNA"/>
</dbReference>
<dbReference type="Proteomes" id="UP000386466">
    <property type="component" value="Unassembled WGS sequence"/>
</dbReference>
<comment type="similarity">
    <text evidence="1">Belongs to the short-chain dehydrogenases/reductases (SDR) family.</text>
</comment>
<keyword evidence="2" id="KW-0560">Oxidoreductase</keyword>
<proteinExistence type="inferred from homology"/>